<name>A0A3E3J485_9FIRM</name>
<feature type="transmembrane region" description="Helical" evidence="1">
    <location>
        <begin position="354"/>
        <end position="375"/>
    </location>
</feature>
<feature type="transmembrane region" description="Helical" evidence="1">
    <location>
        <begin position="98"/>
        <end position="122"/>
    </location>
</feature>
<feature type="transmembrane region" description="Helical" evidence="1">
    <location>
        <begin position="238"/>
        <end position="260"/>
    </location>
</feature>
<feature type="transmembrane region" description="Helical" evidence="1">
    <location>
        <begin position="387"/>
        <end position="409"/>
    </location>
</feature>
<gene>
    <name evidence="2" type="ORF">DWY69_03410</name>
</gene>
<keyword evidence="1" id="KW-1133">Transmembrane helix</keyword>
<dbReference type="NCBIfam" id="TIGR04370">
    <property type="entry name" value="glyco_rpt_poly"/>
    <property type="match status" value="1"/>
</dbReference>
<evidence type="ECO:0000313" key="2">
    <source>
        <dbReference type="EMBL" id="RGE74140.1"/>
    </source>
</evidence>
<organism evidence="2 3">
    <name type="scientific">Eisenbergiella massiliensis</name>
    <dbReference type="NCBI Taxonomy" id="1720294"/>
    <lineage>
        <taxon>Bacteria</taxon>
        <taxon>Bacillati</taxon>
        <taxon>Bacillota</taxon>
        <taxon>Clostridia</taxon>
        <taxon>Lachnospirales</taxon>
        <taxon>Lachnospiraceae</taxon>
        <taxon>Eisenbergiella</taxon>
    </lineage>
</organism>
<proteinExistence type="predicted"/>
<comment type="caution">
    <text evidence="2">The sequence shown here is derived from an EMBL/GenBank/DDBJ whole genome shotgun (WGS) entry which is preliminary data.</text>
</comment>
<dbReference type="AlphaFoldDB" id="A0A3E3J485"/>
<feature type="transmembrane region" description="Helical" evidence="1">
    <location>
        <begin position="209"/>
        <end position="226"/>
    </location>
</feature>
<dbReference type="EMBL" id="QVLU01000002">
    <property type="protein sequence ID" value="RGE74140.1"/>
    <property type="molecule type" value="Genomic_DNA"/>
</dbReference>
<feature type="transmembrane region" description="Helical" evidence="1">
    <location>
        <begin position="415"/>
        <end position="431"/>
    </location>
</feature>
<evidence type="ECO:0000256" key="1">
    <source>
        <dbReference type="SAM" id="Phobius"/>
    </source>
</evidence>
<feature type="transmembrane region" description="Helical" evidence="1">
    <location>
        <begin position="184"/>
        <end position="203"/>
    </location>
</feature>
<keyword evidence="1" id="KW-0812">Transmembrane</keyword>
<feature type="transmembrane region" description="Helical" evidence="1">
    <location>
        <begin position="31"/>
        <end position="47"/>
    </location>
</feature>
<dbReference type="RefSeq" id="WP_025489612.1">
    <property type="nucleotide sequence ID" value="NZ_JBKVAZ010000002.1"/>
</dbReference>
<protein>
    <submittedName>
        <fullName evidence="2">Oligosaccharide repeat unit polymerase</fullName>
    </submittedName>
</protein>
<sequence>MNYLYLLLILEGILLIFVASYTKLDFTSPSFITITMFLLSTVCIILNEEYWDVHFLPKTYFAVFGGLFLIAILEFFIKRMTYRKNVWIDQQTYIARGSIYFDFGVKILFLTITTIFSLIYIVSVIRTGGQNSGNLLGAISIVHTDEEASVGLLATICVRMMRLICYPCLYYLTYNVIVCREKLISNIWLLLVILEAFLVIFFSGVRSTYLYYIFAGVFYTVMLQRFKKGWREVKLKNYIKPIAIFLGIFVAVFIGSRTIVKGHDFTSTEIEYFTFYLGSPLHLFNKIIDDTTAAFPTHYNNILGAHTFKWFYQELYKFGLISTNIEATNFSYVGGGFYGGGNVYTMFSYALHDFGYIGMYIYIALLYFIYDWIYYKKFKYSSSITTKGVTLMVFGSFYYIILMTFYGALTNQMKLQTILETLIMVVIFKYLPKLRCRKR</sequence>
<reference evidence="2 3" key="1">
    <citation type="submission" date="2018-08" db="EMBL/GenBank/DDBJ databases">
        <title>A genome reference for cultivated species of the human gut microbiota.</title>
        <authorList>
            <person name="Zou Y."/>
            <person name="Xue W."/>
            <person name="Luo G."/>
        </authorList>
    </citation>
    <scope>NUCLEOTIDE SEQUENCE [LARGE SCALE GENOMIC DNA]</scope>
    <source>
        <strain evidence="2 3">AF26-4BH</strain>
    </source>
</reference>
<dbReference type="Proteomes" id="UP000261166">
    <property type="component" value="Unassembled WGS sequence"/>
</dbReference>
<evidence type="ECO:0000313" key="3">
    <source>
        <dbReference type="Proteomes" id="UP000261166"/>
    </source>
</evidence>
<keyword evidence="1" id="KW-0472">Membrane</keyword>
<feature type="transmembrane region" description="Helical" evidence="1">
    <location>
        <begin position="6"/>
        <end position="24"/>
    </location>
</feature>
<dbReference type="OrthoDB" id="1864195at2"/>
<accession>A0A3E3J485</accession>
<feature type="transmembrane region" description="Helical" evidence="1">
    <location>
        <begin position="150"/>
        <end position="172"/>
    </location>
</feature>
<feature type="transmembrane region" description="Helical" evidence="1">
    <location>
        <begin position="59"/>
        <end position="77"/>
    </location>
</feature>